<evidence type="ECO:0000313" key="2">
    <source>
        <dbReference type="EMBL" id="KDR75288.1"/>
    </source>
</evidence>
<feature type="compositionally biased region" description="Pro residues" evidence="1">
    <location>
        <begin position="299"/>
        <end position="320"/>
    </location>
</feature>
<name>A0A067T8F6_GALM3</name>
<evidence type="ECO:0000313" key="3">
    <source>
        <dbReference type="Proteomes" id="UP000027222"/>
    </source>
</evidence>
<feature type="region of interest" description="Disordered" evidence="1">
    <location>
        <begin position="198"/>
        <end position="419"/>
    </location>
</feature>
<feature type="region of interest" description="Disordered" evidence="1">
    <location>
        <begin position="682"/>
        <end position="705"/>
    </location>
</feature>
<dbReference type="Proteomes" id="UP000027222">
    <property type="component" value="Unassembled WGS sequence"/>
</dbReference>
<feature type="region of interest" description="Disordered" evidence="1">
    <location>
        <begin position="1"/>
        <end position="91"/>
    </location>
</feature>
<keyword evidence="3" id="KW-1185">Reference proteome</keyword>
<feature type="region of interest" description="Disordered" evidence="1">
    <location>
        <begin position="468"/>
        <end position="644"/>
    </location>
</feature>
<feature type="compositionally biased region" description="Basic and acidic residues" evidence="1">
    <location>
        <begin position="75"/>
        <end position="91"/>
    </location>
</feature>
<dbReference type="EMBL" id="KL142381">
    <property type="protein sequence ID" value="KDR75288.1"/>
    <property type="molecule type" value="Genomic_DNA"/>
</dbReference>
<reference evidence="3" key="1">
    <citation type="journal article" date="2014" name="Proc. Natl. Acad. Sci. U.S.A.">
        <title>Extensive sampling of basidiomycete genomes demonstrates inadequacy of the white-rot/brown-rot paradigm for wood decay fungi.</title>
        <authorList>
            <person name="Riley R."/>
            <person name="Salamov A.A."/>
            <person name="Brown D.W."/>
            <person name="Nagy L.G."/>
            <person name="Floudas D."/>
            <person name="Held B.W."/>
            <person name="Levasseur A."/>
            <person name="Lombard V."/>
            <person name="Morin E."/>
            <person name="Otillar R."/>
            <person name="Lindquist E.A."/>
            <person name="Sun H."/>
            <person name="LaButti K.M."/>
            <person name="Schmutz J."/>
            <person name="Jabbour D."/>
            <person name="Luo H."/>
            <person name="Baker S.E."/>
            <person name="Pisabarro A.G."/>
            <person name="Walton J.D."/>
            <person name="Blanchette R.A."/>
            <person name="Henrissat B."/>
            <person name="Martin F."/>
            <person name="Cullen D."/>
            <person name="Hibbett D.S."/>
            <person name="Grigoriev I.V."/>
        </authorList>
    </citation>
    <scope>NUCLEOTIDE SEQUENCE [LARGE SCALE GENOMIC DNA]</scope>
    <source>
        <strain evidence="3">CBS 339.88</strain>
    </source>
</reference>
<organism evidence="2 3">
    <name type="scientific">Galerina marginata (strain CBS 339.88)</name>
    <dbReference type="NCBI Taxonomy" id="685588"/>
    <lineage>
        <taxon>Eukaryota</taxon>
        <taxon>Fungi</taxon>
        <taxon>Dikarya</taxon>
        <taxon>Basidiomycota</taxon>
        <taxon>Agaricomycotina</taxon>
        <taxon>Agaricomycetes</taxon>
        <taxon>Agaricomycetidae</taxon>
        <taxon>Agaricales</taxon>
        <taxon>Agaricineae</taxon>
        <taxon>Strophariaceae</taxon>
        <taxon>Galerina</taxon>
    </lineage>
</organism>
<feature type="compositionally biased region" description="Pro residues" evidence="1">
    <location>
        <begin position="260"/>
        <end position="277"/>
    </location>
</feature>
<dbReference type="STRING" id="685588.A0A067T8F6"/>
<dbReference type="OrthoDB" id="3008370at2759"/>
<feature type="compositionally biased region" description="Acidic residues" evidence="1">
    <location>
        <begin position="209"/>
        <end position="224"/>
    </location>
</feature>
<feature type="compositionally biased region" description="Polar residues" evidence="1">
    <location>
        <begin position="628"/>
        <end position="637"/>
    </location>
</feature>
<feature type="compositionally biased region" description="Basic and acidic residues" evidence="1">
    <location>
        <begin position="37"/>
        <end position="66"/>
    </location>
</feature>
<protein>
    <submittedName>
        <fullName evidence="2">Uncharacterized protein</fullName>
    </submittedName>
</protein>
<feature type="compositionally biased region" description="Low complexity" evidence="1">
    <location>
        <begin position="490"/>
        <end position="501"/>
    </location>
</feature>
<sequence>MEAPAYSAHRNLPDLPVEEPSDRHPQSLDYISTRSSRTSDFRASSSRERSSRETKSSFHTEIERGFQKLHGQVQQERKRAEIAERRAEDAERQLQELGGHLKAVNEARLVALREASRANEELKLYRIQLETAQREIYRAQEVISIVDRQRLGAEKEAAKNRTKARQLNELVLINGAREEAYKLGLQEGLDRGRELAFDASAPPTAGGEEAGETEYGYPEDDYSFDDTRPPIPENDHYAYPTRPRSIAPSEHSRHSRAPSMRPPGSPSPVPVPLPTNPPTTGAPSRPPSLHPSENTRPPRGSPSPVPVPLPSNTPSRPPSFHPSEDIRPISMRNISHTPRMNNIVIPPDNLIPSLDADNRIRIPPPFEFHRTPERAPSPQLPALSDSSQEPLPVPPRSHNPPQRKQQHRRNSSSDSSTLSQLDILSHPHPYTNALRTPMSIIPEVNSVHTTSPLPRSEAGDYRDHILRHQRSISENSVPRSQVLSINNYDRQSPQRPGSRSSYAGSRNDQPAQMQQYNPNPSITSVPDISIQPPSLSNKTDSLWGGSRTGSRAGGSPSGMSQRATLPPVYETHGHPYPSPIPNGMPGGYINTHSSSIPTSDPPVIPSSSRYDHYSSTRHSRYNEDAVSSAMSGDTLTTPPEKHRSMEEDDWSGAIASAAHVPIQPSSFTSRAGSSNTAVWTLPVESASAAASTTNGKGKKKRSSKT</sequence>
<feature type="compositionally biased region" description="Basic and acidic residues" evidence="1">
    <location>
        <begin position="225"/>
        <end position="236"/>
    </location>
</feature>
<feature type="compositionally biased region" description="Basic residues" evidence="1">
    <location>
        <begin position="696"/>
        <end position="705"/>
    </location>
</feature>
<dbReference type="HOGENOM" id="CLU_450599_0_0_1"/>
<proteinExistence type="predicted"/>
<feature type="compositionally biased region" description="Polar residues" evidence="1">
    <location>
        <begin position="502"/>
        <end position="540"/>
    </location>
</feature>
<evidence type="ECO:0000256" key="1">
    <source>
        <dbReference type="SAM" id="MobiDB-lite"/>
    </source>
</evidence>
<gene>
    <name evidence="2" type="ORF">GALMADRAFT_249292</name>
</gene>
<dbReference type="AlphaFoldDB" id="A0A067T8F6"/>
<accession>A0A067T8F6</accession>
<feature type="compositionally biased region" description="Polar residues" evidence="1">
    <location>
        <begin position="472"/>
        <end position="489"/>
    </location>
</feature>